<evidence type="ECO:0000259" key="1">
    <source>
        <dbReference type="Pfam" id="PF09588"/>
    </source>
</evidence>
<dbReference type="OrthoDB" id="6628193at2759"/>
<dbReference type="EMBL" id="VUJU01005946">
    <property type="protein sequence ID" value="KAF0749846.1"/>
    <property type="molecule type" value="Genomic_DNA"/>
</dbReference>
<dbReference type="GO" id="GO:0006281">
    <property type="term" value="P:DNA repair"/>
    <property type="evidence" value="ECO:0007669"/>
    <property type="project" value="UniProtKB-ARBA"/>
</dbReference>
<dbReference type="InterPro" id="IPR019080">
    <property type="entry name" value="YqaJ_viral_recombinase"/>
</dbReference>
<dbReference type="InterPro" id="IPR011604">
    <property type="entry name" value="PDDEXK-like_dom_sf"/>
</dbReference>
<feature type="domain" description="YqaJ viral recombinase" evidence="1">
    <location>
        <begin position="638"/>
        <end position="763"/>
    </location>
</feature>
<dbReference type="CDD" id="cd22343">
    <property type="entry name" value="PDDEXK_lambda_exonuclease-like"/>
    <property type="match status" value="1"/>
</dbReference>
<dbReference type="Proteomes" id="UP000478052">
    <property type="component" value="Unassembled WGS sequence"/>
</dbReference>
<dbReference type="Pfam" id="PF09588">
    <property type="entry name" value="YqaJ"/>
    <property type="match status" value="1"/>
</dbReference>
<dbReference type="InterPro" id="IPR049012">
    <property type="entry name" value="Mutator_transp_dom"/>
</dbReference>
<reference evidence="3 4" key="1">
    <citation type="submission" date="2019-08" db="EMBL/GenBank/DDBJ databases">
        <title>Whole genome of Aphis craccivora.</title>
        <authorList>
            <person name="Voronova N.V."/>
            <person name="Shulinski R.S."/>
            <person name="Bandarenka Y.V."/>
            <person name="Zhorov D.G."/>
            <person name="Warner D."/>
        </authorList>
    </citation>
    <scope>NUCLEOTIDE SEQUENCE [LARGE SCALE GENOMIC DNA]</scope>
    <source>
        <strain evidence="3">180601</strain>
        <tissue evidence="3">Whole Body</tissue>
    </source>
</reference>
<keyword evidence="4" id="KW-1185">Reference proteome</keyword>
<dbReference type="SUPFAM" id="SSF52980">
    <property type="entry name" value="Restriction endonuclease-like"/>
    <property type="match status" value="1"/>
</dbReference>
<feature type="non-terminal residue" evidence="3">
    <location>
        <position position="1"/>
    </location>
</feature>
<feature type="domain" description="Mutator-like transposase" evidence="2">
    <location>
        <begin position="105"/>
        <end position="446"/>
    </location>
</feature>
<evidence type="ECO:0000313" key="4">
    <source>
        <dbReference type="Proteomes" id="UP000478052"/>
    </source>
</evidence>
<evidence type="ECO:0000313" key="3">
    <source>
        <dbReference type="EMBL" id="KAF0749846.1"/>
    </source>
</evidence>
<sequence length="849" mass="97392">LAIEIEYESNLNFNVKVNDTSVYDTSVLDDTTAGNPATDNLEKTAESSNFDESNLTFNIEDKDNDTSFIWSSPSTSSKHETQVTGHVLQTIHGTSDINVSDVLLGRRIVDIKFVFDQILSKNQNHIKGFDCSFVHSEFIKETRKGFKCSWLFKCKMCNIETIIQSDIDDKHKIPINEAVANASIAVGIGYSQVNEFSACIDVPCMTNKSFIQNSNKIAEVINESAWEQMRLAGLEEKKLALERNDVDIDGIPMCPVVADGQWGKRSYKTKYDSLSGAATIIGFHTSKVLFVGIRNRYCAVCERSNTLKQKPNEHECFMNWKKSSTCMEADGIAEGDGDSSVTKRLKEVIPYGPSRLVEKIECTNHLLRNFSTKISAISKNTKYPILLRQFIRTNIIKFPIAIRKAIKYRKELKVPEHEKISGLMLDISNSFYHMLGQHNKCDTYFCNKKQDLTENLVPAAFNCGLMSEFKLVAQRLIDNATSLLHDVTNNICEQFNSVINKFIAGKRINFSQRNSYNTRVKAAIISFNSGGMFLRHIHKKITKNSPGKIGKQFLSTKFRKLTETRKRRQLFPVKKNKNIKNIGPDEFYGLAEPLTVSDVMDVEQFENQKQTFLASLQLSEEQRRIIEENTRNQRNCQQWFSERRARLTASNFGRVCKMCASCKNTVYDILYGNVTSRAMEYGKIKEDEARQTFEKITKLEVKSCGLFIDEDIPYLAASPDGLIGDNAIDKKIQYLYLENDNIKLKVQSLYHFQLQGQLRITGTNVCYFVIHAESWTHILKIKYDELFWNNKMENQLKSFYLDCLLPEIIDPKYGKRLLRSDILEPKRIEDELNKKRKKKNFFAIFTILY</sequence>
<protein>
    <submittedName>
        <fullName evidence="3">YqaJ domain-containing protein</fullName>
    </submittedName>
</protein>
<proteinExistence type="predicted"/>
<comment type="caution">
    <text evidence="3">The sequence shown here is derived from an EMBL/GenBank/DDBJ whole genome shotgun (WGS) entry which is preliminary data.</text>
</comment>
<dbReference type="Pfam" id="PF20700">
    <property type="entry name" value="Mutator"/>
    <property type="match status" value="1"/>
</dbReference>
<accession>A0A6G0Y5V1</accession>
<organism evidence="3 4">
    <name type="scientific">Aphis craccivora</name>
    <name type="common">Cowpea aphid</name>
    <dbReference type="NCBI Taxonomy" id="307492"/>
    <lineage>
        <taxon>Eukaryota</taxon>
        <taxon>Metazoa</taxon>
        <taxon>Ecdysozoa</taxon>
        <taxon>Arthropoda</taxon>
        <taxon>Hexapoda</taxon>
        <taxon>Insecta</taxon>
        <taxon>Pterygota</taxon>
        <taxon>Neoptera</taxon>
        <taxon>Paraneoptera</taxon>
        <taxon>Hemiptera</taxon>
        <taxon>Sternorrhyncha</taxon>
        <taxon>Aphidomorpha</taxon>
        <taxon>Aphidoidea</taxon>
        <taxon>Aphididae</taxon>
        <taxon>Aphidini</taxon>
        <taxon>Aphis</taxon>
        <taxon>Aphis</taxon>
    </lineage>
</organism>
<dbReference type="PANTHER" id="PTHR46609">
    <property type="entry name" value="EXONUCLEASE, PHAGE-TYPE/RECB, C-TERMINAL DOMAIN-CONTAINING PROTEIN"/>
    <property type="match status" value="1"/>
</dbReference>
<dbReference type="AlphaFoldDB" id="A0A6G0Y5V1"/>
<dbReference type="InterPro" id="IPR051703">
    <property type="entry name" value="NF-kappa-B_Signaling_Reg"/>
</dbReference>
<dbReference type="PANTHER" id="PTHR46609:SF8">
    <property type="entry name" value="YQAJ VIRAL RECOMBINASE DOMAIN-CONTAINING PROTEIN"/>
    <property type="match status" value="1"/>
</dbReference>
<gene>
    <name evidence="3" type="ORF">FWK35_00023029</name>
</gene>
<name>A0A6G0Y5V1_APHCR</name>
<evidence type="ECO:0000259" key="2">
    <source>
        <dbReference type="Pfam" id="PF20700"/>
    </source>
</evidence>
<dbReference type="InterPro" id="IPR011335">
    <property type="entry name" value="Restrct_endonuc-II-like"/>
</dbReference>
<dbReference type="Gene3D" id="3.90.320.10">
    <property type="match status" value="1"/>
</dbReference>